<dbReference type="EMBL" id="FLTS01000001">
    <property type="protein sequence ID" value="SBV35200.1"/>
    <property type="molecule type" value="Genomic_DNA"/>
</dbReference>
<feature type="domain" description="Phosphatidic acid phosphatase type 2/haloperoxidase" evidence="2">
    <location>
        <begin position="110"/>
        <end position="238"/>
    </location>
</feature>
<feature type="transmembrane region" description="Helical" evidence="1">
    <location>
        <begin position="28"/>
        <end position="45"/>
    </location>
</feature>
<proteinExistence type="predicted"/>
<evidence type="ECO:0000259" key="2">
    <source>
        <dbReference type="Pfam" id="PF01569"/>
    </source>
</evidence>
<dbReference type="CDD" id="cd03396">
    <property type="entry name" value="PAP2_like_6"/>
    <property type="match status" value="1"/>
</dbReference>
<feature type="transmembrane region" description="Helical" evidence="1">
    <location>
        <begin position="82"/>
        <end position="99"/>
    </location>
</feature>
<feature type="transmembrane region" description="Helical" evidence="1">
    <location>
        <begin position="189"/>
        <end position="208"/>
    </location>
</feature>
<gene>
    <name evidence="3" type="ORF">STPYR_10130</name>
</gene>
<name>A0A1Y5PZ08_9GAMM</name>
<dbReference type="InterPro" id="IPR036938">
    <property type="entry name" value="PAP2/HPO_sf"/>
</dbReference>
<evidence type="ECO:0000256" key="1">
    <source>
        <dbReference type="SAM" id="Phobius"/>
    </source>
</evidence>
<accession>A0A1Y5PZ08</accession>
<keyword evidence="1" id="KW-0812">Transmembrane</keyword>
<evidence type="ECO:0000313" key="3">
    <source>
        <dbReference type="EMBL" id="SBV35200.1"/>
    </source>
</evidence>
<feature type="transmembrane region" description="Helical" evidence="1">
    <location>
        <begin position="111"/>
        <end position="130"/>
    </location>
</feature>
<keyword evidence="1" id="KW-1133">Transmembrane helix</keyword>
<reference evidence="3" key="1">
    <citation type="submission" date="2016-03" db="EMBL/GenBank/DDBJ databases">
        <authorList>
            <person name="Ploux O."/>
        </authorList>
    </citation>
    <scope>NUCLEOTIDE SEQUENCE</scope>
    <source>
        <strain evidence="3">UC10</strain>
    </source>
</reference>
<feature type="transmembrane region" description="Helical" evidence="1">
    <location>
        <begin position="220"/>
        <end position="238"/>
    </location>
</feature>
<dbReference type="Pfam" id="PF01569">
    <property type="entry name" value="PAP2"/>
    <property type="match status" value="1"/>
</dbReference>
<dbReference type="SUPFAM" id="SSF48317">
    <property type="entry name" value="Acid phosphatase/Vanadium-dependent haloperoxidase"/>
    <property type="match status" value="1"/>
</dbReference>
<sequence length="253" mass="27564">MSVSFPSSQALPIAGGPVHRHGFLARHLLLPAFALTAASLLLMAGNGDQWLADLLFRTEGGQWALRDAWWTSHALHRGGRHLSSFAAGLVLLALLRACIDRRWKPLRRPLLYLLLAVGLSTGSVALLKSWTQMDCPWDLQRYGGLRPFIGLFQPRPAALGHAACFPAGHASAGYGWVALYFFALRLRPWWRWPALASALAAGLLFGFTQQLRGAHFLSHDVATLAVCWTVAVLLYLTMFPPAQAGATHAGGRA</sequence>
<dbReference type="AlphaFoldDB" id="A0A1Y5PZ08"/>
<protein>
    <recommendedName>
        <fullName evidence="2">Phosphatidic acid phosphatase type 2/haloperoxidase domain-containing protein</fullName>
    </recommendedName>
</protein>
<organism evidence="3">
    <name type="scientific">uncultured Stenotrophomonas sp</name>
    <dbReference type="NCBI Taxonomy" id="165438"/>
    <lineage>
        <taxon>Bacteria</taxon>
        <taxon>Pseudomonadati</taxon>
        <taxon>Pseudomonadota</taxon>
        <taxon>Gammaproteobacteria</taxon>
        <taxon>Lysobacterales</taxon>
        <taxon>Lysobacteraceae</taxon>
        <taxon>Stenotrophomonas</taxon>
        <taxon>environmental samples</taxon>
    </lineage>
</organism>
<dbReference type="InterPro" id="IPR000326">
    <property type="entry name" value="PAP2/HPO"/>
</dbReference>
<keyword evidence="1" id="KW-0472">Membrane</keyword>